<evidence type="ECO:0000313" key="1">
    <source>
        <dbReference type="EMBL" id="CAA9342350.1"/>
    </source>
</evidence>
<proteinExistence type="predicted"/>
<sequence length="59" mass="6571">MAPLLHGGGQGFESPRLHSNKMVLRENTGCSLNLDVLEEGDRAKRYAFDEVEDKSIPLE</sequence>
<feature type="non-terminal residue" evidence="1">
    <location>
        <position position="59"/>
    </location>
</feature>
<gene>
    <name evidence="1" type="ORF">AVDCRST_MAG93-6714</name>
</gene>
<dbReference type="AlphaFoldDB" id="A0A6J4LVD2"/>
<name>A0A6J4LVD2_9CHLR</name>
<protein>
    <submittedName>
        <fullName evidence="1">Uncharacterized protein</fullName>
    </submittedName>
</protein>
<dbReference type="EMBL" id="CADCTR010002264">
    <property type="protein sequence ID" value="CAA9342350.1"/>
    <property type="molecule type" value="Genomic_DNA"/>
</dbReference>
<accession>A0A6J4LVD2</accession>
<reference evidence="1" key="1">
    <citation type="submission" date="2020-02" db="EMBL/GenBank/DDBJ databases">
        <authorList>
            <person name="Meier V. D."/>
        </authorList>
    </citation>
    <scope>NUCLEOTIDE SEQUENCE</scope>
    <source>
        <strain evidence="1">AVDCRST_MAG93</strain>
    </source>
</reference>
<organism evidence="1">
    <name type="scientific">uncultured Chloroflexia bacterium</name>
    <dbReference type="NCBI Taxonomy" id="1672391"/>
    <lineage>
        <taxon>Bacteria</taxon>
        <taxon>Bacillati</taxon>
        <taxon>Chloroflexota</taxon>
        <taxon>Chloroflexia</taxon>
        <taxon>environmental samples</taxon>
    </lineage>
</organism>